<dbReference type="GO" id="GO:0005506">
    <property type="term" value="F:iron ion binding"/>
    <property type="evidence" value="ECO:0007669"/>
    <property type="project" value="InterPro"/>
</dbReference>
<dbReference type="PANTHER" id="PTHR46696:SF1">
    <property type="entry name" value="CYTOCHROME P450 YJIB-RELATED"/>
    <property type="match status" value="1"/>
</dbReference>
<dbReference type="RefSeq" id="WP_184783914.1">
    <property type="nucleotide sequence ID" value="NZ_JACHMG010000001.1"/>
</dbReference>
<dbReference type="GO" id="GO:0016705">
    <property type="term" value="F:oxidoreductase activity, acting on paired donors, with incorporation or reduction of molecular oxygen"/>
    <property type="evidence" value="ECO:0007669"/>
    <property type="project" value="InterPro"/>
</dbReference>
<dbReference type="InterPro" id="IPR001128">
    <property type="entry name" value="Cyt_P450"/>
</dbReference>
<evidence type="ECO:0000256" key="4">
    <source>
        <dbReference type="ARBA" id="ARBA00022723"/>
    </source>
</evidence>
<comment type="pathway">
    <text evidence="1">Antibiotic biosynthesis; vancomycin biosynthesis.</text>
</comment>
<evidence type="ECO:0000256" key="2">
    <source>
        <dbReference type="ARBA" id="ARBA00010617"/>
    </source>
</evidence>
<dbReference type="SUPFAM" id="SSF48264">
    <property type="entry name" value="Cytochrome P450"/>
    <property type="match status" value="1"/>
</dbReference>
<keyword evidence="11" id="KW-1185">Reference proteome</keyword>
<keyword evidence="6 9" id="KW-0408">Iron</keyword>
<dbReference type="CDD" id="cd11031">
    <property type="entry name" value="Cyp158A-like"/>
    <property type="match status" value="1"/>
</dbReference>
<sequence>MTTTHTEPLAYPFNEEEGLALNEAYSAAREAEGMIRVRMPHGEPAWLATRYADARLVLGDRRFSRAMSVEKDEPRMTEYRRTGGILTMDPPDHTRLRTLVAKAFTMRRVELLRPRVAELAREFIGDLKRHGQPADLVDLYALPIPVAVICELLGVPVEDRPKFRVWSDASLSTSGLTAEEAERNREELREYMAGLIAAHRAEPRDDLMTALIEARDVRDRLTELELVDLCVGILVAGHETTASQIPNFVYALLDQHEQWERLCADPSLIPSAVEELLRFVPLGAGAGFARYATEDVQVGDVLVSEGEPVLVAVGAANRDRLQFAGPDKIALDREDNHHLGFGHGVHHCLGAPLARLELQEALKALTSEMPGLHLAGDIVWKTQMLVRGPRSMPIGW</sequence>
<dbReference type="InterPro" id="IPR017972">
    <property type="entry name" value="Cyt_P450_CS"/>
</dbReference>
<dbReference type="PROSITE" id="PS00086">
    <property type="entry name" value="CYTOCHROME_P450"/>
    <property type="match status" value="1"/>
</dbReference>
<dbReference type="GO" id="GO:0020037">
    <property type="term" value="F:heme binding"/>
    <property type="evidence" value="ECO:0007669"/>
    <property type="project" value="InterPro"/>
</dbReference>
<keyword evidence="7 9" id="KW-0503">Monooxygenase</keyword>
<dbReference type="Proteomes" id="UP000581769">
    <property type="component" value="Unassembled WGS sequence"/>
</dbReference>
<proteinExistence type="inferred from homology"/>
<evidence type="ECO:0000256" key="7">
    <source>
        <dbReference type="ARBA" id="ARBA00023033"/>
    </source>
</evidence>
<evidence type="ECO:0000256" key="6">
    <source>
        <dbReference type="ARBA" id="ARBA00023004"/>
    </source>
</evidence>
<evidence type="ECO:0000256" key="9">
    <source>
        <dbReference type="RuleBase" id="RU000461"/>
    </source>
</evidence>
<protein>
    <submittedName>
        <fullName evidence="10">Cytochrome P450</fullName>
    </submittedName>
</protein>
<dbReference type="AlphaFoldDB" id="A0A840J2T8"/>
<comment type="function">
    <text evidence="8">Involved in the coupling of aromatic side chains of the heptapeptide of vancomycin.</text>
</comment>
<dbReference type="PRINTS" id="PR00385">
    <property type="entry name" value="P450"/>
</dbReference>
<keyword evidence="5 9" id="KW-0560">Oxidoreductase</keyword>
<evidence type="ECO:0000313" key="11">
    <source>
        <dbReference type="Proteomes" id="UP000581769"/>
    </source>
</evidence>
<organism evidence="10 11">
    <name type="scientific">Amycolatopsis jiangsuensis</name>
    <dbReference type="NCBI Taxonomy" id="1181879"/>
    <lineage>
        <taxon>Bacteria</taxon>
        <taxon>Bacillati</taxon>
        <taxon>Actinomycetota</taxon>
        <taxon>Actinomycetes</taxon>
        <taxon>Pseudonocardiales</taxon>
        <taxon>Pseudonocardiaceae</taxon>
        <taxon>Amycolatopsis</taxon>
    </lineage>
</organism>
<dbReference type="Gene3D" id="1.10.630.10">
    <property type="entry name" value="Cytochrome P450"/>
    <property type="match status" value="1"/>
</dbReference>
<name>A0A840J2T8_9PSEU</name>
<dbReference type="GO" id="GO:0004497">
    <property type="term" value="F:monooxygenase activity"/>
    <property type="evidence" value="ECO:0007669"/>
    <property type="project" value="UniProtKB-KW"/>
</dbReference>
<evidence type="ECO:0000256" key="5">
    <source>
        <dbReference type="ARBA" id="ARBA00023002"/>
    </source>
</evidence>
<evidence type="ECO:0000313" key="10">
    <source>
        <dbReference type="EMBL" id="MBB4689366.1"/>
    </source>
</evidence>
<accession>A0A840J2T8</accession>
<gene>
    <name evidence="10" type="ORF">BJY18_006851</name>
</gene>
<keyword evidence="3 9" id="KW-0349">Heme</keyword>
<dbReference type="PANTHER" id="PTHR46696">
    <property type="entry name" value="P450, PUTATIVE (EUROFUNG)-RELATED"/>
    <property type="match status" value="1"/>
</dbReference>
<evidence type="ECO:0000256" key="1">
    <source>
        <dbReference type="ARBA" id="ARBA00004660"/>
    </source>
</evidence>
<reference evidence="10 11" key="1">
    <citation type="submission" date="2020-08" db="EMBL/GenBank/DDBJ databases">
        <title>Sequencing the genomes of 1000 actinobacteria strains.</title>
        <authorList>
            <person name="Klenk H.-P."/>
        </authorList>
    </citation>
    <scope>NUCLEOTIDE SEQUENCE [LARGE SCALE GENOMIC DNA]</scope>
    <source>
        <strain evidence="10 11">DSM 45859</strain>
    </source>
</reference>
<dbReference type="PRINTS" id="PR00359">
    <property type="entry name" value="BP450"/>
</dbReference>
<evidence type="ECO:0000256" key="3">
    <source>
        <dbReference type="ARBA" id="ARBA00022617"/>
    </source>
</evidence>
<comment type="caution">
    <text evidence="10">The sequence shown here is derived from an EMBL/GenBank/DDBJ whole genome shotgun (WGS) entry which is preliminary data.</text>
</comment>
<dbReference type="Pfam" id="PF00067">
    <property type="entry name" value="p450"/>
    <property type="match status" value="1"/>
</dbReference>
<dbReference type="FunFam" id="1.10.630.10:FF:000018">
    <property type="entry name" value="Cytochrome P450 monooxygenase"/>
    <property type="match status" value="1"/>
</dbReference>
<comment type="similarity">
    <text evidence="2 9">Belongs to the cytochrome P450 family.</text>
</comment>
<dbReference type="EMBL" id="JACHMG010000001">
    <property type="protein sequence ID" value="MBB4689366.1"/>
    <property type="molecule type" value="Genomic_DNA"/>
</dbReference>
<dbReference type="InterPro" id="IPR036396">
    <property type="entry name" value="Cyt_P450_sf"/>
</dbReference>
<evidence type="ECO:0000256" key="8">
    <source>
        <dbReference type="ARBA" id="ARBA00055433"/>
    </source>
</evidence>
<dbReference type="InterPro" id="IPR002397">
    <property type="entry name" value="Cyt_P450_B"/>
</dbReference>
<keyword evidence="4 9" id="KW-0479">Metal-binding</keyword>